<dbReference type="PROSITE" id="PS51671">
    <property type="entry name" value="ACT"/>
    <property type="match status" value="1"/>
</dbReference>
<name>A0A523BEF5_9CREN</name>
<reference evidence="2 3" key="1">
    <citation type="journal article" date="2019" name="Nat. Microbiol.">
        <title>Expanding anaerobic alkane metabolism in the domain of Archaea.</title>
        <authorList>
            <person name="Wang Y."/>
            <person name="Wegener G."/>
            <person name="Hou J."/>
            <person name="Wang F."/>
            <person name="Xiao X."/>
        </authorList>
    </citation>
    <scope>NUCLEOTIDE SEQUENCE [LARGE SCALE GENOMIC DNA]</scope>
    <source>
        <strain evidence="2">WYZ-LMO10</strain>
    </source>
</reference>
<gene>
    <name evidence="2" type="ORF">DSO08_02555</name>
</gene>
<accession>A0A523BEF5</accession>
<evidence type="ECO:0000259" key="1">
    <source>
        <dbReference type="PROSITE" id="PS51671"/>
    </source>
</evidence>
<dbReference type="InterPro" id="IPR045739">
    <property type="entry name" value="ACT_dom_pair"/>
</dbReference>
<dbReference type="Proteomes" id="UP000315399">
    <property type="component" value="Unassembled WGS sequence"/>
</dbReference>
<evidence type="ECO:0000313" key="3">
    <source>
        <dbReference type="Proteomes" id="UP000315399"/>
    </source>
</evidence>
<organism evidence="2 3">
    <name type="scientific">Thermoproteota archaeon</name>
    <dbReference type="NCBI Taxonomy" id="2056631"/>
    <lineage>
        <taxon>Archaea</taxon>
        <taxon>Thermoproteota</taxon>
    </lineage>
</organism>
<proteinExistence type="predicted"/>
<dbReference type="PANTHER" id="PTHR40099">
    <property type="entry name" value="ACETOLACTATE SYNTHASE, SMALL SUBUNIT"/>
    <property type="match status" value="1"/>
</dbReference>
<dbReference type="AlphaFoldDB" id="A0A523BEF5"/>
<sequence>MIKQLSVFLENRPGRLANLLDVLERHNIKVLAMGIAEAGNYGIVRLIVDRKGEALEVLRGANMAVNETNVIAISLNDLSSAVRTLGKANINIDYAYTMDCQRVILKVNNEAEAIKALSGAGIRALDV</sequence>
<protein>
    <submittedName>
        <fullName evidence="2">Acetolactate synthase</fullName>
    </submittedName>
</protein>
<evidence type="ECO:0000313" key="2">
    <source>
        <dbReference type="EMBL" id="TDA39295.1"/>
    </source>
</evidence>
<feature type="domain" description="ACT" evidence="1">
    <location>
        <begin position="4"/>
        <end position="80"/>
    </location>
</feature>
<dbReference type="EMBL" id="QNVH01000016">
    <property type="protein sequence ID" value="TDA39295.1"/>
    <property type="molecule type" value="Genomic_DNA"/>
</dbReference>
<dbReference type="Pfam" id="PF19571">
    <property type="entry name" value="ACT_8"/>
    <property type="match status" value="1"/>
</dbReference>
<dbReference type="PANTHER" id="PTHR40099:SF1">
    <property type="entry name" value="ACETOLACTATE SYNTHASE, SMALL SUBUNIT"/>
    <property type="match status" value="1"/>
</dbReference>
<dbReference type="SUPFAM" id="SSF55021">
    <property type="entry name" value="ACT-like"/>
    <property type="match status" value="1"/>
</dbReference>
<dbReference type="InterPro" id="IPR045865">
    <property type="entry name" value="ACT-like_dom_sf"/>
</dbReference>
<comment type="caution">
    <text evidence="2">The sequence shown here is derived from an EMBL/GenBank/DDBJ whole genome shotgun (WGS) entry which is preliminary data.</text>
</comment>
<dbReference type="Gene3D" id="3.30.2130.10">
    <property type="entry name" value="VC0802-like"/>
    <property type="match status" value="1"/>
</dbReference>
<dbReference type="InterPro" id="IPR002912">
    <property type="entry name" value="ACT_dom"/>
</dbReference>
<dbReference type="PROSITE" id="PS50890">
    <property type="entry name" value="PUA"/>
    <property type="match status" value="1"/>
</dbReference>